<reference evidence="1 2" key="1">
    <citation type="submission" date="2019-08" db="EMBL/GenBank/DDBJ databases">
        <title>Whole genome of Aphis craccivora.</title>
        <authorList>
            <person name="Voronova N.V."/>
            <person name="Shulinski R.S."/>
            <person name="Bandarenka Y.V."/>
            <person name="Zhorov D.G."/>
            <person name="Warner D."/>
        </authorList>
    </citation>
    <scope>NUCLEOTIDE SEQUENCE [LARGE SCALE GENOMIC DNA]</scope>
    <source>
        <strain evidence="1">180601</strain>
        <tissue evidence="1">Whole Body</tissue>
    </source>
</reference>
<dbReference type="Proteomes" id="UP000478052">
    <property type="component" value="Unassembled WGS sequence"/>
</dbReference>
<keyword evidence="2" id="KW-1185">Reference proteome</keyword>
<name>A0A6G0Y616_APHCR</name>
<organism evidence="1 2">
    <name type="scientific">Aphis craccivora</name>
    <name type="common">Cowpea aphid</name>
    <dbReference type="NCBI Taxonomy" id="307492"/>
    <lineage>
        <taxon>Eukaryota</taxon>
        <taxon>Metazoa</taxon>
        <taxon>Ecdysozoa</taxon>
        <taxon>Arthropoda</taxon>
        <taxon>Hexapoda</taxon>
        <taxon>Insecta</taxon>
        <taxon>Pterygota</taxon>
        <taxon>Neoptera</taxon>
        <taxon>Paraneoptera</taxon>
        <taxon>Hemiptera</taxon>
        <taxon>Sternorrhyncha</taxon>
        <taxon>Aphidomorpha</taxon>
        <taxon>Aphidoidea</taxon>
        <taxon>Aphididae</taxon>
        <taxon>Aphidini</taxon>
        <taxon>Aphis</taxon>
        <taxon>Aphis</taxon>
    </lineage>
</organism>
<gene>
    <name evidence="1" type="ORF">FWK35_00020471</name>
</gene>
<sequence length="110" mass="12464">MIFKHASMLSKIKDSKKSFKKITQHGEGLITPSKQMQLPFFKTSITKCRTTILAFFSVIISFNLIKILPKVQFCVLHTIVICWTLAHASNKMYCPTNNNVACHGCTIVQM</sequence>
<dbReference type="EMBL" id="VUJU01006024">
    <property type="protein sequence ID" value="KAF0749636.1"/>
    <property type="molecule type" value="Genomic_DNA"/>
</dbReference>
<protein>
    <submittedName>
        <fullName evidence="1">BED-type domain-containing protein</fullName>
    </submittedName>
</protein>
<comment type="caution">
    <text evidence="1">The sequence shown here is derived from an EMBL/GenBank/DDBJ whole genome shotgun (WGS) entry which is preliminary data.</text>
</comment>
<evidence type="ECO:0000313" key="1">
    <source>
        <dbReference type="EMBL" id="KAF0749636.1"/>
    </source>
</evidence>
<proteinExistence type="predicted"/>
<evidence type="ECO:0000313" key="2">
    <source>
        <dbReference type="Proteomes" id="UP000478052"/>
    </source>
</evidence>
<dbReference type="AlphaFoldDB" id="A0A6G0Y616"/>
<accession>A0A6G0Y616</accession>